<feature type="transmembrane region" description="Helical" evidence="6">
    <location>
        <begin position="102"/>
        <end position="122"/>
    </location>
</feature>
<evidence type="ECO:0000256" key="6">
    <source>
        <dbReference type="SAM" id="Phobius"/>
    </source>
</evidence>
<dbReference type="InterPro" id="IPR003740">
    <property type="entry name" value="YitT"/>
</dbReference>
<comment type="caution">
    <text evidence="8">The sequence shown here is derived from an EMBL/GenBank/DDBJ whole genome shotgun (WGS) entry which is preliminary data.</text>
</comment>
<organism evidence="8 9">
    <name type="scientific">Paenibacillus thalictri</name>
    <dbReference type="NCBI Taxonomy" id="2527873"/>
    <lineage>
        <taxon>Bacteria</taxon>
        <taxon>Bacillati</taxon>
        <taxon>Bacillota</taxon>
        <taxon>Bacilli</taxon>
        <taxon>Bacillales</taxon>
        <taxon>Paenibacillaceae</taxon>
        <taxon>Paenibacillus</taxon>
    </lineage>
</organism>
<keyword evidence="9" id="KW-1185">Reference proteome</keyword>
<evidence type="ECO:0000259" key="7">
    <source>
        <dbReference type="Pfam" id="PF10035"/>
    </source>
</evidence>
<dbReference type="InterPro" id="IPR019264">
    <property type="entry name" value="DUF2179"/>
</dbReference>
<keyword evidence="5 6" id="KW-0472">Membrane</keyword>
<dbReference type="CDD" id="cd16380">
    <property type="entry name" value="YitT_C"/>
    <property type="match status" value="1"/>
</dbReference>
<feature type="transmembrane region" description="Helical" evidence="6">
    <location>
        <begin position="39"/>
        <end position="62"/>
    </location>
</feature>
<reference evidence="8 9" key="1">
    <citation type="submission" date="2019-02" db="EMBL/GenBank/DDBJ databases">
        <title>Paenibacillus sp. nov., isolated from surface-sterilized tissue of Thalictrum simplex L.</title>
        <authorList>
            <person name="Tuo L."/>
        </authorList>
    </citation>
    <scope>NUCLEOTIDE SEQUENCE [LARGE SCALE GENOMIC DNA]</scope>
    <source>
        <strain evidence="8 9">N2SHLJ1</strain>
    </source>
</reference>
<dbReference type="OrthoDB" id="2417289at2"/>
<name>A0A4Q9E165_9BACL</name>
<dbReference type="EMBL" id="SIRE01000003">
    <property type="protein sequence ID" value="TBL81301.1"/>
    <property type="molecule type" value="Genomic_DNA"/>
</dbReference>
<evidence type="ECO:0000256" key="2">
    <source>
        <dbReference type="ARBA" id="ARBA00022475"/>
    </source>
</evidence>
<evidence type="ECO:0000256" key="5">
    <source>
        <dbReference type="ARBA" id="ARBA00023136"/>
    </source>
</evidence>
<dbReference type="Gene3D" id="3.30.70.120">
    <property type="match status" value="1"/>
</dbReference>
<feature type="transmembrane region" description="Helical" evidence="6">
    <location>
        <begin position="168"/>
        <end position="186"/>
    </location>
</feature>
<dbReference type="Proteomes" id="UP000293142">
    <property type="component" value="Unassembled WGS sequence"/>
</dbReference>
<dbReference type="PIRSF" id="PIRSF006483">
    <property type="entry name" value="Membrane_protein_YitT"/>
    <property type="match status" value="1"/>
</dbReference>
<feature type="transmembrane region" description="Helical" evidence="6">
    <location>
        <begin position="7"/>
        <end position="27"/>
    </location>
</feature>
<dbReference type="GO" id="GO:0005886">
    <property type="term" value="C:plasma membrane"/>
    <property type="evidence" value="ECO:0007669"/>
    <property type="project" value="UniProtKB-SubCell"/>
</dbReference>
<feature type="transmembrane region" description="Helical" evidence="6">
    <location>
        <begin position="142"/>
        <end position="162"/>
    </location>
</feature>
<dbReference type="AlphaFoldDB" id="A0A4Q9E165"/>
<evidence type="ECO:0000313" key="8">
    <source>
        <dbReference type="EMBL" id="TBL81301.1"/>
    </source>
</evidence>
<keyword evidence="3 6" id="KW-0812">Transmembrane</keyword>
<feature type="domain" description="DUF2179" evidence="7">
    <location>
        <begin position="214"/>
        <end position="268"/>
    </location>
</feature>
<dbReference type="Pfam" id="PF02588">
    <property type="entry name" value="YitT_membrane"/>
    <property type="match status" value="1"/>
</dbReference>
<evidence type="ECO:0000256" key="3">
    <source>
        <dbReference type="ARBA" id="ARBA00022692"/>
    </source>
</evidence>
<dbReference type="RefSeq" id="WP_131012012.1">
    <property type="nucleotide sequence ID" value="NZ_SIRE01000003.1"/>
</dbReference>
<evidence type="ECO:0000256" key="1">
    <source>
        <dbReference type="ARBA" id="ARBA00004651"/>
    </source>
</evidence>
<keyword evidence="2" id="KW-1003">Cell membrane</keyword>
<comment type="subcellular location">
    <subcellularLocation>
        <location evidence="1">Cell membrane</location>
        <topology evidence="1">Multi-pass membrane protein</topology>
    </subcellularLocation>
</comment>
<dbReference type="InterPro" id="IPR015867">
    <property type="entry name" value="N-reg_PII/ATP_PRibTrfase_C"/>
</dbReference>
<dbReference type="PANTHER" id="PTHR33545:SF5">
    <property type="entry name" value="UPF0750 MEMBRANE PROTEIN YITT"/>
    <property type="match status" value="1"/>
</dbReference>
<evidence type="ECO:0000256" key="4">
    <source>
        <dbReference type="ARBA" id="ARBA00022989"/>
    </source>
</evidence>
<evidence type="ECO:0000313" key="9">
    <source>
        <dbReference type="Proteomes" id="UP000293142"/>
    </source>
</evidence>
<gene>
    <name evidence="8" type="ORF">EYB31_04240</name>
</gene>
<dbReference type="PANTHER" id="PTHR33545">
    <property type="entry name" value="UPF0750 MEMBRANE PROTEIN YITT-RELATED"/>
    <property type="match status" value="1"/>
</dbReference>
<dbReference type="Pfam" id="PF10035">
    <property type="entry name" value="DUF2179"/>
    <property type="match status" value="1"/>
</dbReference>
<accession>A0A4Q9E165</accession>
<protein>
    <submittedName>
        <fullName evidence="8">YitT family protein</fullName>
    </submittedName>
</protein>
<feature type="transmembrane region" description="Helical" evidence="6">
    <location>
        <begin position="74"/>
        <end position="96"/>
    </location>
</feature>
<sequence length="274" mass="29668">MMKALSRLFVTAIGALLVTVGFNFFLVPHSLLSGGLSGIALIISYFTGWNVGLLYLISNIPVMILGLLRVGRTFIILSTVSVVLTSWMLQFVPVITLTHDKILTAISGGVLIGLGSGISLRAGGSTGGFDVIGSILTRNRDFPLGSALFALNGVVILALGYFKNDWDLALGSIFSIFITVKVIDAIHIRHLKVTVFIITCRKDQLLERMLSIQRGVTAIQTEGAYTKQGHHMLMTVTTKYELGELKELIREADPGAFVNIVETAGVMGLFRREG</sequence>
<proteinExistence type="predicted"/>
<keyword evidence="4 6" id="KW-1133">Transmembrane helix</keyword>
<dbReference type="InterPro" id="IPR051461">
    <property type="entry name" value="UPF0750_membrane"/>
</dbReference>